<evidence type="ECO:0000256" key="1">
    <source>
        <dbReference type="ARBA" id="ARBA00022741"/>
    </source>
</evidence>
<dbReference type="AlphaFoldDB" id="A0A432ZC46"/>
<dbReference type="Gene3D" id="1.10.8.60">
    <property type="match status" value="1"/>
</dbReference>
<dbReference type="Proteomes" id="UP000287908">
    <property type="component" value="Unassembled WGS sequence"/>
</dbReference>
<evidence type="ECO:0000259" key="5">
    <source>
        <dbReference type="PROSITE" id="PS50045"/>
    </source>
</evidence>
<dbReference type="InterPro" id="IPR058031">
    <property type="entry name" value="AAA_lid_NorR"/>
</dbReference>
<dbReference type="GO" id="GO:0006355">
    <property type="term" value="P:regulation of DNA-templated transcription"/>
    <property type="evidence" value="ECO:0007669"/>
    <property type="project" value="InterPro"/>
</dbReference>
<feature type="domain" description="Sigma-54 factor interaction" evidence="5">
    <location>
        <begin position="151"/>
        <end position="377"/>
    </location>
</feature>
<dbReference type="PROSITE" id="PS00688">
    <property type="entry name" value="SIGMA54_INTERACT_3"/>
    <property type="match status" value="1"/>
</dbReference>
<dbReference type="PANTHER" id="PTHR32071">
    <property type="entry name" value="TRANSCRIPTIONAL REGULATORY PROTEIN"/>
    <property type="match status" value="1"/>
</dbReference>
<dbReference type="Gene3D" id="3.40.50.300">
    <property type="entry name" value="P-loop containing nucleotide triphosphate hydrolases"/>
    <property type="match status" value="1"/>
</dbReference>
<evidence type="ECO:0000256" key="3">
    <source>
        <dbReference type="ARBA" id="ARBA00023015"/>
    </source>
</evidence>
<reference evidence="6 7" key="1">
    <citation type="journal article" date="2011" name="Front. Microbiol.">
        <title>Genomic signatures of strain selection and enhancement in Bacillus atrophaeus var. globigii, a historical biowarfare simulant.</title>
        <authorList>
            <person name="Gibbons H.S."/>
            <person name="Broomall S.M."/>
            <person name="McNew L.A."/>
            <person name="Daligault H."/>
            <person name="Chapman C."/>
            <person name="Bruce D."/>
            <person name="Karavis M."/>
            <person name="Krepps M."/>
            <person name="McGregor P.A."/>
            <person name="Hong C."/>
            <person name="Park K.H."/>
            <person name="Akmal A."/>
            <person name="Feldman A."/>
            <person name="Lin J.S."/>
            <person name="Chang W.E."/>
            <person name="Higgs B.W."/>
            <person name="Demirev P."/>
            <person name="Lindquist J."/>
            <person name="Liem A."/>
            <person name="Fochler E."/>
            <person name="Read T.D."/>
            <person name="Tapia R."/>
            <person name="Johnson S."/>
            <person name="Bishop-Lilly K.A."/>
            <person name="Detter C."/>
            <person name="Han C."/>
            <person name="Sozhamannan S."/>
            <person name="Rosenzweig C.N."/>
            <person name="Skowronski E.W."/>
        </authorList>
    </citation>
    <scope>NUCLEOTIDE SEQUENCE [LARGE SCALE GENOMIC DNA]</scope>
    <source>
        <strain evidence="6 7">CL-SP19</strain>
    </source>
</reference>
<dbReference type="EMBL" id="PIQF01000003">
    <property type="protein sequence ID" value="RUO75491.1"/>
    <property type="molecule type" value="Genomic_DNA"/>
</dbReference>
<dbReference type="Pfam" id="PF00158">
    <property type="entry name" value="Sigma54_activat"/>
    <property type="match status" value="1"/>
</dbReference>
<sequence>MNVADMKTKHAGDDIESHIQYVPTLVVALHPDISRIGETAPLLSLSQDGRDYLSRNRPDFSKNGRAGRSLCEPRISRSPIIIQQDSQDTFRVRAHTTSTTVEIAGRAEQSEYLLSRADIGSGVVMTLNKTVVLLLKLLPLQDVRIHKESLLKGISPDIRALNSKLENVARMDIPVMIRGLAGSGKEQAAYKVHSDSPRADKPFVNVNLAAIHDVVAAEELFGSLHKQAQNPGYFSQADGGTLVLEDIEDASEQVIELLFSAIKNGYYLPLQSDVPKPINCRLVLTSVYDSCPCAVDSRLWQLTNALSAYQVFLPPLAERVEDLSLLFIHFVEEQWHRLYPDRAFNLNIPTDLMGQLMAFHWPGNVRQLRNVARQVVIDSREASTLQLDPQLLSILKPQSRQRTERIGANGNARKPNSISREELSEALENNRFELQATARELAISRASVYQLIQRFEGLSTAQDLDEAELRNCYQKYRGDTEQMMWELRVSQVGMRRRLKAMGYDI</sequence>
<accession>A0A432ZC46</accession>
<dbReference type="PROSITE" id="PS50045">
    <property type="entry name" value="SIGMA54_INTERACT_4"/>
    <property type="match status" value="1"/>
</dbReference>
<protein>
    <submittedName>
        <fullName evidence="6">Sigma-54-dependent Fis family transcriptional regulator</fullName>
    </submittedName>
</protein>
<dbReference type="InterPro" id="IPR027417">
    <property type="entry name" value="P-loop_NTPase"/>
</dbReference>
<evidence type="ECO:0000313" key="7">
    <source>
        <dbReference type="Proteomes" id="UP000287908"/>
    </source>
</evidence>
<evidence type="ECO:0000256" key="4">
    <source>
        <dbReference type="ARBA" id="ARBA00023163"/>
    </source>
</evidence>
<dbReference type="GO" id="GO:0005524">
    <property type="term" value="F:ATP binding"/>
    <property type="evidence" value="ECO:0007669"/>
    <property type="project" value="UniProtKB-KW"/>
</dbReference>
<dbReference type="SUPFAM" id="SSF52540">
    <property type="entry name" value="P-loop containing nucleoside triphosphate hydrolases"/>
    <property type="match status" value="1"/>
</dbReference>
<keyword evidence="7" id="KW-1185">Reference proteome</keyword>
<keyword evidence="1" id="KW-0547">Nucleotide-binding</keyword>
<evidence type="ECO:0000313" key="6">
    <source>
        <dbReference type="EMBL" id="RUO75491.1"/>
    </source>
</evidence>
<evidence type="ECO:0000256" key="2">
    <source>
        <dbReference type="ARBA" id="ARBA00022840"/>
    </source>
</evidence>
<keyword evidence="2" id="KW-0067">ATP-binding</keyword>
<keyword evidence="3" id="KW-0805">Transcription regulation</keyword>
<name>A0A432ZC46_9GAMM</name>
<dbReference type="Pfam" id="PF25601">
    <property type="entry name" value="AAA_lid_14"/>
    <property type="match status" value="1"/>
</dbReference>
<comment type="caution">
    <text evidence="6">The sequence shown here is derived from an EMBL/GenBank/DDBJ whole genome shotgun (WGS) entry which is preliminary data.</text>
</comment>
<dbReference type="OrthoDB" id="9804019at2"/>
<dbReference type="InterPro" id="IPR025944">
    <property type="entry name" value="Sigma_54_int_dom_CS"/>
</dbReference>
<organism evidence="6 7">
    <name type="scientific">Idiomarina seosinensis</name>
    <dbReference type="NCBI Taxonomy" id="281739"/>
    <lineage>
        <taxon>Bacteria</taxon>
        <taxon>Pseudomonadati</taxon>
        <taxon>Pseudomonadota</taxon>
        <taxon>Gammaproteobacteria</taxon>
        <taxon>Alteromonadales</taxon>
        <taxon>Idiomarinaceae</taxon>
        <taxon>Idiomarina</taxon>
    </lineage>
</organism>
<proteinExistence type="predicted"/>
<dbReference type="InterPro" id="IPR002078">
    <property type="entry name" value="Sigma_54_int"/>
</dbReference>
<gene>
    <name evidence="6" type="ORF">CWI81_09860</name>
</gene>
<keyword evidence="4" id="KW-0804">Transcription</keyword>